<accession>A0A8S5MHZ9</accession>
<reference evidence="1" key="1">
    <citation type="journal article" date="2021" name="Proc. Natl. Acad. Sci. U.S.A.">
        <title>A Catalog of Tens of Thousands of Viruses from Human Metagenomes Reveals Hidden Associations with Chronic Diseases.</title>
        <authorList>
            <person name="Tisza M.J."/>
            <person name="Buck C.B."/>
        </authorList>
    </citation>
    <scope>NUCLEOTIDE SEQUENCE</scope>
    <source>
        <strain evidence="1">CtAvK3</strain>
    </source>
</reference>
<proteinExistence type="predicted"/>
<organism evidence="1">
    <name type="scientific">Siphoviridae sp. ctAvK3</name>
    <dbReference type="NCBI Taxonomy" id="2826184"/>
    <lineage>
        <taxon>Viruses</taxon>
        <taxon>Duplodnaviria</taxon>
        <taxon>Heunggongvirae</taxon>
        <taxon>Uroviricota</taxon>
        <taxon>Caudoviricetes</taxon>
    </lineage>
</organism>
<name>A0A8S5MHZ9_9CAUD</name>
<sequence length="110" mass="12160">MMGDLIDRDALGVGPANPKVFKNTAYADGWNALLKIIKQAPVINAAPVAHGEWIKRKKYDMESRLYCSSCKQEYDYIDGICYLVSGSELPFYCPNCGAKMNGEGDAECQN</sequence>
<dbReference type="EMBL" id="BK014910">
    <property type="protein sequence ID" value="DAD81981.1"/>
    <property type="molecule type" value="Genomic_DNA"/>
</dbReference>
<protein>
    <submittedName>
        <fullName evidence="1">Transcription initiation factor IIE, alpha FINGER, Transcription</fullName>
    </submittedName>
</protein>
<evidence type="ECO:0000313" key="1">
    <source>
        <dbReference type="EMBL" id="DAD81981.1"/>
    </source>
</evidence>